<sequence>MSSFSPLEIGPLRSAMSFTLHTWHATQVWQGRPASEEKKRIMGLVGFLGLISRVARGAALDDPYSDFWIIRLQEKLQGSKAELAQIREQLEPLMSRLPAEISLGENLSIQPVTLPLVVRSRLGFLAVYLLIDYDSIVRQLLLAHRTALIDRRTMERWISASGQVFRSLFGLARQYRFSGATRADFIVGNAVAREAEERFGELPADVLEGTRRSEFAPRIILPRSDGEVRQGVAEEAGGWG</sequence>
<reference evidence="1 2" key="1">
    <citation type="submission" date="2020-04" db="EMBL/GenBank/DDBJ databases">
        <title>Molecular characterization of pseudomonads from Agaricus bisporus reveal novel blotch 2 pathogens in Western Europe.</title>
        <authorList>
            <person name="Taparia T."/>
            <person name="Krijger M."/>
            <person name="Haynes E."/>
            <person name="Elpinstone J.G."/>
            <person name="Noble R."/>
            <person name="Van Der Wolf J."/>
        </authorList>
    </citation>
    <scope>NUCLEOTIDE SEQUENCE [LARGE SCALE GENOMIC DNA]</scope>
    <source>
        <strain evidence="1 2">IPO3738</strain>
    </source>
</reference>
<dbReference type="NCBIfam" id="TIGR03761">
    <property type="entry name" value="ICE_PFL4669"/>
    <property type="match status" value="1"/>
</dbReference>
<proteinExistence type="predicted"/>
<gene>
    <name evidence="1" type="ORF">HX845_05460</name>
</gene>
<organism evidence="1 2">
    <name type="scientific">Pseudomonas gingeri</name>
    <dbReference type="NCBI Taxonomy" id="117681"/>
    <lineage>
        <taxon>Bacteria</taxon>
        <taxon>Pseudomonadati</taxon>
        <taxon>Pseudomonadota</taxon>
        <taxon>Gammaproteobacteria</taxon>
        <taxon>Pseudomonadales</taxon>
        <taxon>Pseudomonadaceae</taxon>
        <taxon>Pseudomonas</taxon>
    </lineage>
</organism>
<dbReference type="InterPro" id="IPR014996">
    <property type="entry name" value="AcaB"/>
</dbReference>
<name>A0A7Y7XVJ5_9PSED</name>
<accession>A0A7Y7XVJ5</accession>
<comment type="caution">
    <text evidence="1">The sequence shown here is derived from an EMBL/GenBank/DDBJ whole genome shotgun (WGS) entry which is preliminary data.</text>
</comment>
<protein>
    <submittedName>
        <fullName evidence="1">TIGR03761 family integrating conjugative element protein</fullName>
    </submittedName>
</protein>
<dbReference type="Pfam" id="PF08900">
    <property type="entry name" value="AcaB"/>
    <property type="match status" value="1"/>
</dbReference>
<dbReference type="AlphaFoldDB" id="A0A7Y7XVJ5"/>
<dbReference type="EMBL" id="JACAQE010000001">
    <property type="protein sequence ID" value="NWC13074.1"/>
    <property type="molecule type" value="Genomic_DNA"/>
</dbReference>
<dbReference type="Proteomes" id="UP000517547">
    <property type="component" value="Unassembled WGS sequence"/>
</dbReference>
<evidence type="ECO:0000313" key="1">
    <source>
        <dbReference type="EMBL" id="NWC13074.1"/>
    </source>
</evidence>
<evidence type="ECO:0000313" key="2">
    <source>
        <dbReference type="Proteomes" id="UP000517547"/>
    </source>
</evidence>